<accession>A0AAE7X223</accession>
<dbReference type="KEGG" id="vg:77944166"/>
<keyword evidence="2" id="KW-1185">Reference proteome</keyword>
<protein>
    <submittedName>
        <fullName evidence="1">Uncharacterized protein</fullName>
    </submittedName>
</protein>
<dbReference type="GeneID" id="77944166"/>
<name>A0AAE7X223_9CAUD</name>
<proteinExistence type="predicted"/>
<gene>
    <name evidence="1" type="primary">289</name>
    <name evidence="1" type="ORF">AH04_289</name>
</gene>
<dbReference type="Proteomes" id="UP000827517">
    <property type="component" value="Segment"/>
</dbReference>
<dbReference type="RefSeq" id="YP_010668043.1">
    <property type="nucleotide sequence ID" value="NC_070952.1"/>
</dbReference>
<organism evidence="1 2">
    <name type="scientific">Erwinia phage AH04</name>
    <dbReference type="NCBI Taxonomy" id="2869569"/>
    <lineage>
        <taxon>Viruses</taxon>
        <taxon>Duplodnaviria</taxon>
        <taxon>Heunggongvirae</taxon>
        <taxon>Uroviricota</taxon>
        <taxon>Caudoviricetes</taxon>
        <taxon>Chimalliviridae</taxon>
        <taxon>Meadowvirus</taxon>
        <taxon>Meadowvirus AH04</taxon>
    </lineage>
</organism>
<reference evidence="1" key="1">
    <citation type="submission" date="2021-07" db="EMBL/GenBank/DDBJ databases">
        <authorList>
            <person name="Roth S.J."/>
            <person name="Krukonis G.P."/>
            <person name="Delesalle V.A."/>
        </authorList>
    </citation>
    <scope>NUCLEOTIDE SEQUENCE</scope>
</reference>
<sequence length="197" mass="22478">MKRLILLLVIACFTMKSFGQKPGVYINQIAPYPRFDVFGTLGRTQITYTNGDDKNPEYFIITCDKNKQEMNVMYYITHEGFQITDANYFTIQKYPQRWLKMTPPYHAPSAVIYDAGMGGDGKYLVAALRGLLNDSDWGVVITFETYVNEHDIITQAWSDIIPSEILKRDITSSDLSICETTKFNSILPLVSFSNENP</sequence>
<dbReference type="EMBL" id="MZ501267">
    <property type="protein sequence ID" value="QZA70761.1"/>
    <property type="molecule type" value="Genomic_DNA"/>
</dbReference>
<evidence type="ECO:0000313" key="2">
    <source>
        <dbReference type="Proteomes" id="UP000827517"/>
    </source>
</evidence>
<evidence type="ECO:0000313" key="1">
    <source>
        <dbReference type="EMBL" id="QZA70761.1"/>
    </source>
</evidence>